<feature type="compositionally biased region" description="Low complexity" evidence="1">
    <location>
        <begin position="34"/>
        <end position="50"/>
    </location>
</feature>
<feature type="region of interest" description="Disordered" evidence="1">
    <location>
        <begin position="34"/>
        <end position="111"/>
    </location>
</feature>
<evidence type="ECO:0000313" key="2">
    <source>
        <dbReference type="EMBL" id="GLC24991.1"/>
    </source>
</evidence>
<dbReference type="Proteomes" id="UP001161325">
    <property type="component" value="Unassembled WGS sequence"/>
</dbReference>
<protein>
    <submittedName>
        <fullName evidence="2">Uncharacterized protein</fullName>
    </submittedName>
</protein>
<dbReference type="AlphaFoldDB" id="A0AA37Q8I5"/>
<sequence length="111" mass="11655">MSTNVIGRFADEAFADEAFADEAFAAGVAGACASSATGARTPTARAAARTDAWRERGGERIGTAGLRNAGTARARRHGWRARMGIATTISRGHAARERPRPRVRHGAILPA</sequence>
<keyword evidence="3" id="KW-1185">Reference proteome</keyword>
<dbReference type="EMBL" id="BRXS01000002">
    <property type="protein sequence ID" value="GLC24991.1"/>
    <property type="molecule type" value="Genomic_DNA"/>
</dbReference>
<evidence type="ECO:0000313" key="3">
    <source>
        <dbReference type="Proteomes" id="UP001161325"/>
    </source>
</evidence>
<reference evidence="2" key="1">
    <citation type="submission" date="2022-08" db="EMBL/GenBank/DDBJ databases">
        <title>Draft genome sequencing of Roseisolibacter agri AW1220.</title>
        <authorList>
            <person name="Tobiishi Y."/>
            <person name="Tonouchi A."/>
        </authorList>
    </citation>
    <scope>NUCLEOTIDE SEQUENCE</scope>
    <source>
        <strain evidence="2">AW1220</strain>
    </source>
</reference>
<comment type="caution">
    <text evidence="2">The sequence shown here is derived from an EMBL/GenBank/DDBJ whole genome shotgun (WGS) entry which is preliminary data.</text>
</comment>
<proteinExistence type="predicted"/>
<gene>
    <name evidence="2" type="ORF">rosag_15040</name>
</gene>
<evidence type="ECO:0000256" key="1">
    <source>
        <dbReference type="SAM" id="MobiDB-lite"/>
    </source>
</evidence>
<organism evidence="2 3">
    <name type="scientific">Roseisolibacter agri</name>
    <dbReference type="NCBI Taxonomy" id="2014610"/>
    <lineage>
        <taxon>Bacteria</taxon>
        <taxon>Pseudomonadati</taxon>
        <taxon>Gemmatimonadota</taxon>
        <taxon>Gemmatimonadia</taxon>
        <taxon>Gemmatimonadales</taxon>
        <taxon>Gemmatimonadaceae</taxon>
        <taxon>Roseisolibacter</taxon>
    </lineage>
</organism>
<name>A0AA37Q8I5_9BACT</name>
<accession>A0AA37Q8I5</accession>